<accession>A0ABP0C6X6</accession>
<feature type="region of interest" description="Disordered" evidence="1">
    <location>
        <begin position="1"/>
        <end position="71"/>
    </location>
</feature>
<comment type="caution">
    <text evidence="3">The sequence shown here is derived from an EMBL/GenBank/DDBJ whole genome shotgun (WGS) entry which is preliminary data.</text>
</comment>
<evidence type="ECO:0000313" key="3">
    <source>
        <dbReference type="EMBL" id="CAK7227402.1"/>
    </source>
</evidence>
<dbReference type="Proteomes" id="UP001642482">
    <property type="component" value="Unassembled WGS sequence"/>
</dbReference>
<keyword evidence="4" id="KW-1185">Reference proteome</keyword>
<dbReference type="EMBL" id="CAWUHD010000072">
    <property type="protein sequence ID" value="CAK7227402.1"/>
    <property type="molecule type" value="Genomic_DNA"/>
</dbReference>
<feature type="compositionally biased region" description="Low complexity" evidence="1">
    <location>
        <begin position="469"/>
        <end position="484"/>
    </location>
</feature>
<gene>
    <name evidence="3" type="ORF">SEUCBS140593_006564</name>
</gene>
<protein>
    <recommendedName>
        <fullName evidence="2">DUF7924 domain-containing protein</fullName>
    </recommendedName>
</protein>
<organism evidence="3 4">
    <name type="scientific">Sporothrix eucalyptigena</name>
    <dbReference type="NCBI Taxonomy" id="1812306"/>
    <lineage>
        <taxon>Eukaryota</taxon>
        <taxon>Fungi</taxon>
        <taxon>Dikarya</taxon>
        <taxon>Ascomycota</taxon>
        <taxon>Pezizomycotina</taxon>
        <taxon>Sordariomycetes</taxon>
        <taxon>Sordariomycetidae</taxon>
        <taxon>Ophiostomatales</taxon>
        <taxon>Ophiostomataceae</taxon>
        <taxon>Sporothrix</taxon>
    </lineage>
</organism>
<feature type="region of interest" description="Disordered" evidence="1">
    <location>
        <begin position="445"/>
        <end position="495"/>
    </location>
</feature>
<dbReference type="InterPro" id="IPR057684">
    <property type="entry name" value="DUF7924"/>
</dbReference>
<evidence type="ECO:0000256" key="1">
    <source>
        <dbReference type="SAM" id="MobiDB-lite"/>
    </source>
</evidence>
<feature type="region of interest" description="Disordered" evidence="1">
    <location>
        <begin position="417"/>
        <end position="436"/>
    </location>
</feature>
<dbReference type="Pfam" id="PF25545">
    <property type="entry name" value="DUF7924"/>
    <property type="match status" value="1"/>
</dbReference>
<evidence type="ECO:0000313" key="4">
    <source>
        <dbReference type="Proteomes" id="UP001642482"/>
    </source>
</evidence>
<proteinExistence type="predicted"/>
<reference evidence="3 4" key="1">
    <citation type="submission" date="2024-01" db="EMBL/GenBank/DDBJ databases">
        <authorList>
            <person name="Allen C."/>
            <person name="Tagirdzhanova G."/>
        </authorList>
    </citation>
    <scope>NUCLEOTIDE SEQUENCE [LARGE SCALE GENOMIC DNA]</scope>
</reference>
<feature type="compositionally biased region" description="Basic and acidic residues" evidence="1">
    <location>
        <begin position="486"/>
        <end position="495"/>
    </location>
</feature>
<name>A0ABP0C6X6_9PEZI</name>
<feature type="compositionally biased region" description="Low complexity" evidence="1">
    <location>
        <begin position="27"/>
        <end position="53"/>
    </location>
</feature>
<evidence type="ECO:0000259" key="2">
    <source>
        <dbReference type="Pfam" id="PF25545"/>
    </source>
</evidence>
<sequence>MDGLSTSRFLPEEKLQTRRPRKRTSASCDNNIDNGNGNGDSDNYTGGSDGSTSENHRTKRARLVTPASIPAHLTRKNLARLDEMARAGKQEKSGKNQRVAARLAILEESTADSSSSLSTKALSTTAPGFALQARDNGILDATGSRPPSNLAELRQLLAQPRASASPPESAYDEYAHAIQNTENEATVLFVTTPLLRTYPVQPYKTVLNQAWTAFPRDAGFNNGLSAPQPDFVQGLEMEAYRPLPVNKLVHGAVLYKDNPRSVTLPHIAGEWKGPGGDMREAALQTSYDGAAMVYARNQALAYHDQTDAPGHAAVSTFATDGSQVTFYAHYAAPRDNIHGHDGRDVEIEYHQYPIRSTSLVNSHDEYKAGRRALRNLQDHARDQSYALKDQLQAHHKQETRKMSGLGVALPMPNAEIQDADPVDTVDPDHGQRSLDDDDTEIAQPQELHEVGFSLPASLSTKGRKRKASLSHGSYGSRGSSSGVSRHQHEHDRASARVKVDETIPYEYGEDNAEVFYGYSKDNVEVSDEYDEDDVEVSDEYDEDDVEVKVEVSDEYSEDDVEVFHEYGENDVEVLHEYGEDNVEVYDNLVIAPEGVGDFRP</sequence>
<feature type="domain" description="DUF7924" evidence="2">
    <location>
        <begin position="224"/>
        <end position="382"/>
    </location>
</feature>